<dbReference type="InterPro" id="IPR043129">
    <property type="entry name" value="ATPase_NBD"/>
</dbReference>
<proteinExistence type="inferred from homology"/>
<dbReference type="KEGG" id="lcv:FBA2_02240"/>
<dbReference type="PANTHER" id="PTHR42742:SF3">
    <property type="entry name" value="FRUCTOKINASE"/>
    <property type="match status" value="1"/>
</dbReference>
<name>A0A0B2XI77_LATCU</name>
<evidence type="ECO:0000256" key="13">
    <source>
        <dbReference type="ARBA" id="ARBA00074653"/>
    </source>
</evidence>
<keyword evidence="5" id="KW-0547">Nucleotide-binding</keyword>
<comment type="similarity">
    <text evidence="2">Belongs to the ROK (NagC/XylR) family.</text>
</comment>
<keyword evidence="4" id="KW-0479">Metal-binding</keyword>
<dbReference type="CDD" id="cd24067">
    <property type="entry name" value="ASKHA_NBD_ROK_BsFRK-like"/>
    <property type="match status" value="1"/>
</dbReference>
<dbReference type="GO" id="GO:0005524">
    <property type="term" value="F:ATP binding"/>
    <property type="evidence" value="ECO:0007669"/>
    <property type="project" value="UniProtKB-KW"/>
</dbReference>
<protein>
    <recommendedName>
        <fullName evidence="13">Fructokinase</fullName>
        <ecNumber evidence="11">2.7.1.4</ecNumber>
    </recommendedName>
</protein>
<keyword evidence="3" id="KW-0808">Transferase</keyword>
<dbReference type="EMBL" id="CP031003">
    <property type="protein sequence ID" value="AXN36412.1"/>
    <property type="molecule type" value="Genomic_DNA"/>
</dbReference>
<keyword evidence="9" id="KW-0460">Magnesium</keyword>
<evidence type="ECO:0000256" key="10">
    <source>
        <dbReference type="ARBA" id="ARBA00023277"/>
    </source>
</evidence>
<evidence type="ECO:0000256" key="6">
    <source>
        <dbReference type="ARBA" id="ARBA00022777"/>
    </source>
</evidence>
<accession>A0A0B2XI77</accession>
<dbReference type="InterPro" id="IPR000600">
    <property type="entry name" value="ROK"/>
</dbReference>
<evidence type="ECO:0000256" key="4">
    <source>
        <dbReference type="ARBA" id="ARBA00022723"/>
    </source>
</evidence>
<dbReference type="PROSITE" id="PS01125">
    <property type="entry name" value="ROK"/>
    <property type="match status" value="1"/>
</dbReference>
<dbReference type="STRING" id="28038.BCY75_02690"/>
<evidence type="ECO:0000256" key="7">
    <source>
        <dbReference type="ARBA" id="ARBA00022833"/>
    </source>
</evidence>
<reference evidence="14 15" key="1">
    <citation type="submission" date="2018-07" db="EMBL/GenBank/DDBJ databases">
        <title>Lactobacillus curvatus genome sequence.</title>
        <authorList>
            <person name="Prechtl R."/>
        </authorList>
    </citation>
    <scope>NUCLEOTIDE SEQUENCE [LARGE SCALE GENOMIC DNA]</scope>
    <source>
        <strain evidence="14 15">TMW 1.1928</strain>
    </source>
</reference>
<gene>
    <name evidence="14" type="ORF">DT351_08735</name>
</gene>
<comment type="catalytic activity">
    <reaction evidence="12">
        <text>D-fructose + ATP = D-fructose 6-phosphate + ADP + H(+)</text>
        <dbReference type="Rhea" id="RHEA:16125"/>
        <dbReference type="ChEBI" id="CHEBI:15378"/>
        <dbReference type="ChEBI" id="CHEBI:30616"/>
        <dbReference type="ChEBI" id="CHEBI:37721"/>
        <dbReference type="ChEBI" id="CHEBI:61527"/>
        <dbReference type="ChEBI" id="CHEBI:456216"/>
        <dbReference type="EC" id="2.7.1.4"/>
    </reaction>
</comment>
<dbReference type="AlphaFoldDB" id="A0A0B2XI77"/>
<dbReference type="InterPro" id="IPR051804">
    <property type="entry name" value="Carb_Metab_Reg_Kinase/Isom"/>
</dbReference>
<evidence type="ECO:0000256" key="9">
    <source>
        <dbReference type="ARBA" id="ARBA00022842"/>
    </source>
</evidence>
<sequence length="287" mass="31075">MLVGGIEAGGTKFVCAVTDGKNGIQERISMPTETPEQTMPRLFEYFDQFDHLDAIGLASFGPIDVNPKSKTYGSIIDTPKAGWEHYDILGAMKAHYPDTQFAFTTDVNAAAYGELKMGAADGLDSCVYLTVGTGIGGGVVEHGQILQGYSHPEIGHMLIRQQPEDSYEGTCPYHHNCLEGLAAGPAIERRWGKKGHLLPADHQAWQMEADYLAQACVNIALMLSPERIVFGGGVSKQAQLFPMIRESFKRQMAGYVQTPDLDDYIVHVALGDDAGITGALLLAADQL</sequence>
<evidence type="ECO:0000256" key="5">
    <source>
        <dbReference type="ARBA" id="ARBA00022741"/>
    </source>
</evidence>
<dbReference type="PANTHER" id="PTHR42742">
    <property type="entry name" value="TRANSCRIPTIONAL REPRESSOR MPRA"/>
    <property type="match status" value="1"/>
</dbReference>
<dbReference type="InterPro" id="IPR049874">
    <property type="entry name" value="ROK_cs"/>
</dbReference>
<evidence type="ECO:0000313" key="15">
    <source>
        <dbReference type="Proteomes" id="UP000257607"/>
    </source>
</evidence>
<dbReference type="GO" id="GO:0046872">
    <property type="term" value="F:metal ion binding"/>
    <property type="evidence" value="ECO:0007669"/>
    <property type="project" value="UniProtKB-KW"/>
</dbReference>
<dbReference type="Proteomes" id="UP000257607">
    <property type="component" value="Chromosome"/>
</dbReference>
<dbReference type="SUPFAM" id="SSF53067">
    <property type="entry name" value="Actin-like ATPase domain"/>
    <property type="match status" value="1"/>
</dbReference>
<dbReference type="FunFam" id="3.30.420.40:FF:000153">
    <property type="entry name" value="Putative fructokinase"/>
    <property type="match status" value="1"/>
</dbReference>
<dbReference type="EC" id="2.7.1.4" evidence="11"/>
<evidence type="ECO:0000313" key="14">
    <source>
        <dbReference type="EMBL" id="AXN36412.1"/>
    </source>
</evidence>
<evidence type="ECO:0000256" key="11">
    <source>
        <dbReference type="ARBA" id="ARBA00038887"/>
    </source>
</evidence>
<dbReference type="Gene3D" id="3.30.420.40">
    <property type="match status" value="2"/>
</dbReference>
<comment type="cofactor">
    <cofactor evidence="1">
        <name>Mg(2+)</name>
        <dbReference type="ChEBI" id="CHEBI:18420"/>
    </cofactor>
</comment>
<keyword evidence="8" id="KW-0067">ATP-binding</keyword>
<evidence type="ECO:0000256" key="8">
    <source>
        <dbReference type="ARBA" id="ARBA00022840"/>
    </source>
</evidence>
<dbReference type="Pfam" id="PF00480">
    <property type="entry name" value="ROK"/>
    <property type="match status" value="1"/>
</dbReference>
<evidence type="ECO:0000256" key="2">
    <source>
        <dbReference type="ARBA" id="ARBA00006479"/>
    </source>
</evidence>
<dbReference type="RefSeq" id="WP_004270509.1">
    <property type="nucleotide sequence ID" value="NZ_CABIVZ010000025.1"/>
</dbReference>
<keyword evidence="10" id="KW-0119">Carbohydrate metabolism</keyword>
<dbReference type="FunFam" id="3.30.420.40:FF:000136">
    <property type="entry name" value="Putative fructokinase"/>
    <property type="match status" value="1"/>
</dbReference>
<evidence type="ECO:0000256" key="1">
    <source>
        <dbReference type="ARBA" id="ARBA00001946"/>
    </source>
</evidence>
<evidence type="ECO:0000256" key="12">
    <source>
        <dbReference type="ARBA" id="ARBA00048451"/>
    </source>
</evidence>
<evidence type="ECO:0000256" key="3">
    <source>
        <dbReference type="ARBA" id="ARBA00022679"/>
    </source>
</evidence>
<organism evidence="14 15">
    <name type="scientific">Latilactobacillus curvatus</name>
    <name type="common">Lactobacillus curvatus</name>
    <dbReference type="NCBI Taxonomy" id="28038"/>
    <lineage>
        <taxon>Bacteria</taxon>
        <taxon>Bacillati</taxon>
        <taxon>Bacillota</taxon>
        <taxon>Bacilli</taxon>
        <taxon>Lactobacillales</taxon>
        <taxon>Lactobacillaceae</taxon>
        <taxon>Latilactobacillus</taxon>
    </lineage>
</organism>
<dbReference type="GO" id="GO:0008865">
    <property type="term" value="F:fructokinase activity"/>
    <property type="evidence" value="ECO:0007669"/>
    <property type="project" value="UniProtKB-EC"/>
</dbReference>
<keyword evidence="7" id="KW-0862">Zinc</keyword>
<keyword evidence="6" id="KW-0418">Kinase</keyword>